<dbReference type="EMBL" id="JACHMH010000001">
    <property type="protein sequence ID" value="MBB4678115.1"/>
    <property type="molecule type" value="Genomic_DNA"/>
</dbReference>
<organism evidence="6 7">
    <name type="scientific">Crossiella cryophila</name>
    <dbReference type="NCBI Taxonomy" id="43355"/>
    <lineage>
        <taxon>Bacteria</taxon>
        <taxon>Bacillati</taxon>
        <taxon>Actinomycetota</taxon>
        <taxon>Actinomycetes</taxon>
        <taxon>Pseudonocardiales</taxon>
        <taxon>Pseudonocardiaceae</taxon>
        <taxon>Crossiella</taxon>
    </lineage>
</organism>
<dbReference type="SUPFAM" id="SSF48498">
    <property type="entry name" value="Tetracyclin repressor-like, C-terminal domain"/>
    <property type="match status" value="1"/>
</dbReference>
<sequence length="205" mass="22303">MATRGRPRAFDRTAALRCAMEVFWEHGYEGTSLNDLSAAMGINSSSLYTAFGSKEELFREAVTYYDETEGEAATRALREEPSARAAFEAVLRVNVLAYTDPAKPSGCMIVLAATTYTPKSESVRDFLAELRRETQESLRQRLARGQLDGDVPLEADVDALAGFYNTLLQGLSIQARSGADRAELSAIVDAAMRAWDVLAAPGVPV</sequence>
<evidence type="ECO:0000256" key="3">
    <source>
        <dbReference type="ARBA" id="ARBA00023163"/>
    </source>
</evidence>
<dbReference type="PRINTS" id="PR00455">
    <property type="entry name" value="HTHTETR"/>
</dbReference>
<dbReference type="SUPFAM" id="SSF46689">
    <property type="entry name" value="Homeodomain-like"/>
    <property type="match status" value="1"/>
</dbReference>
<evidence type="ECO:0000313" key="7">
    <source>
        <dbReference type="Proteomes" id="UP000533598"/>
    </source>
</evidence>
<evidence type="ECO:0000313" key="6">
    <source>
        <dbReference type="EMBL" id="MBB4678115.1"/>
    </source>
</evidence>
<dbReference type="Proteomes" id="UP000533598">
    <property type="component" value="Unassembled WGS sequence"/>
</dbReference>
<feature type="domain" description="HTH tetR-type" evidence="5">
    <location>
        <begin position="9"/>
        <end position="69"/>
    </location>
</feature>
<protein>
    <submittedName>
        <fullName evidence="6">AcrR family transcriptional regulator</fullName>
    </submittedName>
</protein>
<keyword evidence="2 4" id="KW-0238">DNA-binding</keyword>
<dbReference type="InterPro" id="IPR036271">
    <property type="entry name" value="Tet_transcr_reg_TetR-rel_C_sf"/>
</dbReference>
<dbReference type="InterPro" id="IPR001647">
    <property type="entry name" value="HTH_TetR"/>
</dbReference>
<evidence type="ECO:0000259" key="5">
    <source>
        <dbReference type="PROSITE" id="PS50977"/>
    </source>
</evidence>
<dbReference type="GO" id="GO:0003677">
    <property type="term" value="F:DNA binding"/>
    <property type="evidence" value="ECO:0007669"/>
    <property type="project" value="UniProtKB-UniRule"/>
</dbReference>
<comment type="caution">
    <text evidence="6">The sequence shown here is derived from an EMBL/GenBank/DDBJ whole genome shotgun (WGS) entry which is preliminary data.</text>
</comment>
<dbReference type="Pfam" id="PF00440">
    <property type="entry name" value="TetR_N"/>
    <property type="match status" value="1"/>
</dbReference>
<name>A0A7W7CBI7_9PSEU</name>
<dbReference type="Pfam" id="PF16925">
    <property type="entry name" value="TetR_C_13"/>
    <property type="match status" value="1"/>
</dbReference>
<keyword evidence="3" id="KW-0804">Transcription</keyword>
<dbReference type="PANTHER" id="PTHR47506:SF1">
    <property type="entry name" value="HTH-TYPE TRANSCRIPTIONAL REGULATOR YJDC"/>
    <property type="match status" value="1"/>
</dbReference>
<keyword evidence="7" id="KW-1185">Reference proteome</keyword>
<dbReference type="Gene3D" id="1.10.10.60">
    <property type="entry name" value="Homeodomain-like"/>
    <property type="match status" value="1"/>
</dbReference>
<feature type="DNA-binding region" description="H-T-H motif" evidence="4">
    <location>
        <begin position="32"/>
        <end position="51"/>
    </location>
</feature>
<dbReference type="InterPro" id="IPR009057">
    <property type="entry name" value="Homeodomain-like_sf"/>
</dbReference>
<keyword evidence="1" id="KW-0805">Transcription regulation</keyword>
<dbReference type="PROSITE" id="PS50977">
    <property type="entry name" value="HTH_TETR_2"/>
    <property type="match status" value="1"/>
</dbReference>
<gene>
    <name evidence="6" type="ORF">HNR67_004233</name>
</gene>
<dbReference type="InterPro" id="IPR011075">
    <property type="entry name" value="TetR_C"/>
</dbReference>
<dbReference type="RefSeq" id="WP_185003984.1">
    <property type="nucleotide sequence ID" value="NZ_BAAAUI010000041.1"/>
</dbReference>
<dbReference type="AlphaFoldDB" id="A0A7W7CBI7"/>
<proteinExistence type="predicted"/>
<evidence type="ECO:0000256" key="4">
    <source>
        <dbReference type="PROSITE-ProRule" id="PRU00335"/>
    </source>
</evidence>
<evidence type="ECO:0000256" key="2">
    <source>
        <dbReference type="ARBA" id="ARBA00023125"/>
    </source>
</evidence>
<dbReference type="PANTHER" id="PTHR47506">
    <property type="entry name" value="TRANSCRIPTIONAL REGULATORY PROTEIN"/>
    <property type="match status" value="1"/>
</dbReference>
<accession>A0A7W7CBI7</accession>
<dbReference type="Gene3D" id="1.10.357.10">
    <property type="entry name" value="Tetracycline Repressor, domain 2"/>
    <property type="match status" value="1"/>
</dbReference>
<evidence type="ECO:0000256" key="1">
    <source>
        <dbReference type="ARBA" id="ARBA00023015"/>
    </source>
</evidence>
<reference evidence="6 7" key="1">
    <citation type="submission" date="2020-08" db="EMBL/GenBank/DDBJ databases">
        <title>Sequencing the genomes of 1000 actinobacteria strains.</title>
        <authorList>
            <person name="Klenk H.-P."/>
        </authorList>
    </citation>
    <scope>NUCLEOTIDE SEQUENCE [LARGE SCALE GENOMIC DNA]</scope>
    <source>
        <strain evidence="6 7">DSM 44230</strain>
    </source>
</reference>